<reference evidence="10 11" key="1">
    <citation type="journal article" date="2015" name="Genome Biol. Evol.">
        <title>The genome of winter moth (Operophtera brumata) provides a genomic perspective on sexual dimorphism and phenology.</title>
        <authorList>
            <person name="Derks M.F."/>
            <person name="Smit S."/>
            <person name="Salis L."/>
            <person name="Schijlen E."/>
            <person name="Bossers A."/>
            <person name="Mateman C."/>
            <person name="Pijl A.S."/>
            <person name="de Ridder D."/>
            <person name="Groenen M.A."/>
            <person name="Visser M.E."/>
            <person name="Megens H.J."/>
        </authorList>
    </citation>
    <scope>NUCLEOTIDE SEQUENCE [LARGE SCALE GENOMIC DNA]</scope>
    <source>
        <strain evidence="10">WM2013NL</strain>
        <tissue evidence="10">Head and thorax</tissue>
    </source>
</reference>
<dbReference type="AlphaFoldDB" id="A0A0L7KVR4"/>
<gene>
    <name evidence="10" type="ORF">OBRU01_09739</name>
</gene>
<keyword evidence="5 10" id="KW-0032">Aminotransferase</keyword>
<dbReference type="InterPro" id="IPR022278">
    <property type="entry name" value="Pser_aminoTfrase"/>
</dbReference>
<comment type="cofactor">
    <cofactor evidence="1">
        <name>pyridoxal 5'-phosphate</name>
        <dbReference type="ChEBI" id="CHEBI:597326"/>
    </cofactor>
</comment>
<keyword evidence="7 10" id="KW-0808">Transferase</keyword>
<dbReference type="PANTHER" id="PTHR43247:SF1">
    <property type="entry name" value="PHOSPHOSERINE AMINOTRANSFERASE"/>
    <property type="match status" value="1"/>
</dbReference>
<evidence type="ECO:0000256" key="9">
    <source>
        <dbReference type="ARBA" id="ARBA00023299"/>
    </source>
</evidence>
<dbReference type="STRING" id="104452.A0A0L7KVR4"/>
<evidence type="ECO:0000313" key="11">
    <source>
        <dbReference type="Proteomes" id="UP000037510"/>
    </source>
</evidence>
<evidence type="ECO:0000256" key="7">
    <source>
        <dbReference type="ARBA" id="ARBA00022679"/>
    </source>
</evidence>
<comment type="caution">
    <text evidence="10">The sequence shown here is derived from an EMBL/GenBank/DDBJ whole genome shotgun (WGS) entry which is preliminary data.</text>
</comment>
<feature type="non-terminal residue" evidence="10">
    <location>
        <position position="1"/>
    </location>
</feature>
<evidence type="ECO:0000256" key="5">
    <source>
        <dbReference type="ARBA" id="ARBA00022576"/>
    </source>
</evidence>
<protein>
    <recommendedName>
        <fullName evidence="4">phosphoserine transaminase</fullName>
        <ecNumber evidence="4">2.6.1.52</ecNumber>
    </recommendedName>
</protein>
<dbReference type="EMBL" id="JTDY01005097">
    <property type="protein sequence ID" value="KOB67372.1"/>
    <property type="molecule type" value="Genomic_DNA"/>
</dbReference>
<sequence length="189" mass="21450">VYEIIRNELTNFEDSGISLLETSHRTPKYMNLNTEVQNVVRRLLDVPANYKILFIAGGGLGAWSAKAAKEAKKYGKVNLVIPPTDTHVDVPRHIYIMGRVLQWIEQKGGLDAMEQLADKKASLVYNTIEQSAGFYYAPVAKRVRSKMNIPFRIGNPGNDALEKEFLKVTVEEVQALTKYMTEFYKKHSK</sequence>
<comment type="pathway">
    <text evidence="2">Amino-acid biosynthesis; L-serine biosynthesis; L-serine from 3-phospho-D-glycerate: step 2/3.</text>
</comment>
<name>A0A0L7KVR4_OPEBR</name>
<dbReference type="GO" id="GO:0030170">
    <property type="term" value="F:pyridoxal phosphate binding"/>
    <property type="evidence" value="ECO:0007669"/>
    <property type="project" value="TreeGrafter"/>
</dbReference>
<dbReference type="GO" id="GO:0005737">
    <property type="term" value="C:cytoplasm"/>
    <property type="evidence" value="ECO:0007669"/>
    <property type="project" value="TreeGrafter"/>
</dbReference>
<evidence type="ECO:0000256" key="4">
    <source>
        <dbReference type="ARBA" id="ARBA00013030"/>
    </source>
</evidence>
<evidence type="ECO:0000256" key="1">
    <source>
        <dbReference type="ARBA" id="ARBA00001933"/>
    </source>
</evidence>
<keyword evidence="6" id="KW-0028">Amino-acid biosynthesis</keyword>
<keyword evidence="9" id="KW-0718">Serine biosynthesis</keyword>
<evidence type="ECO:0000313" key="10">
    <source>
        <dbReference type="EMBL" id="KOB67372.1"/>
    </source>
</evidence>
<dbReference type="SUPFAM" id="SSF53383">
    <property type="entry name" value="PLP-dependent transferases"/>
    <property type="match status" value="2"/>
</dbReference>
<evidence type="ECO:0000256" key="3">
    <source>
        <dbReference type="ARBA" id="ARBA00006904"/>
    </source>
</evidence>
<evidence type="ECO:0000256" key="2">
    <source>
        <dbReference type="ARBA" id="ARBA00005099"/>
    </source>
</evidence>
<organism evidence="10 11">
    <name type="scientific">Operophtera brumata</name>
    <name type="common">Winter moth</name>
    <name type="synonym">Phalaena brumata</name>
    <dbReference type="NCBI Taxonomy" id="104452"/>
    <lineage>
        <taxon>Eukaryota</taxon>
        <taxon>Metazoa</taxon>
        <taxon>Ecdysozoa</taxon>
        <taxon>Arthropoda</taxon>
        <taxon>Hexapoda</taxon>
        <taxon>Insecta</taxon>
        <taxon>Pterygota</taxon>
        <taxon>Neoptera</taxon>
        <taxon>Endopterygota</taxon>
        <taxon>Lepidoptera</taxon>
        <taxon>Glossata</taxon>
        <taxon>Ditrysia</taxon>
        <taxon>Geometroidea</taxon>
        <taxon>Geometridae</taxon>
        <taxon>Larentiinae</taxon>
        <taxon>Operophtera</taxon>
    </lineage>
</organism>
<keyword evidence="11" id="KW-1185">Reference proteome</keyword>
<dbReference type="InterPro" id="IPR015421">
    <property type="entry name" value="PyrdxlP-dep_Trfase_major"/>
</dbReference>
<dbReference type="Gene3D" id="3.90.1150.10">
    <property type="entry name" value="Aspartate Aminotransferase, domain 1"/>
    <property type="match status" value="1"/>
</dbReference>
<proteinExistence type="inferred from homology"/>
<dbReference type="GO" id="GO:0004648">
    <property type="term" value="F:O-phospho-L-serine:2-oxoglutarate aminotransferase activity"/>
    <property type="evidence" value="ECO:0007669"/>
    <property type="project" value="UniProtKB-EC"/>
</dbReference>
<dbReference type="InterPro" id="IPR015422">
    <property type="entry name" value="PyrdxlP-dep_Trfase_small"/>
</dbReference>
<comment type="similarity">
    <text evidence="3">Belongs to the class-V pyridoxal-phosphate-dependent aminotransferase family. SerC subfamily.</text>
</comment>
<dbReference type="Proteomes" id="UP000037510">
    <property type="component" value="Unassembled WGS sequence"/>
</dbReference>
<dbReference type="Gene3D" id="3.40.640.10">
    <property type="entry name" value="Type I PLP-dependent aspartate aminotransferase-like (Major domain)"/>
    <property type="match status" value="1"/>
</dbReference>
<evidence type="ECO:0000256" key="8">
    <source>
        <dbReference type="ARBA" id="ARBA00022898"/>
    </source>
</evidence>
<evidence type="ECO:0000256" key="6">
    <source>
        <dbReference type="ARBA" id="ARBA00022605"/>
    </source>
</evidence>
<dbReference type="UniPathway" id="UPA00135">
    <property type="reaction ID" value="UER00197"/>
</dbReference>
<dbReference type="PANTHER" id="PTHR43247">
    <property type="entry name" value="PHOSPHOSERINE AMINOTRANSFERASE"/>
    <property type="match status" value="1"/>
</dbReference>
<dbReference type="InterPro" id="IPR015424">
    <property type="entry name" value="PyrdxlP-dep_Trfase"/>
</dbReference>
<accession>A0A0L7KVR4</accession>
<keyword evidence="8" id="KW-0663">Pyridoxal phosphate</keyword>
<dbReference type="EC" id="2.6.1.52" evidence="4"/>
<dbReference type="GO" id="GO:0006564">
    <property type="term" value="P:L-serine biosynthetic process"/>
    <property type="evidence" value="ECO:0007669"/>
    <property type="project" value="UniProtKB-KW"/>
</dbReference>